<evidence type="ECO:0000259" key="6">
    <source>
        <dbReference type="SMART" id="SM00528"/>
    </source>
</evidence>
<comment type="subcellular location">
    <subcellularLocation>
        <location evidence="1">Cytoplasm</location>
        <location evidence="1">Nucleoid</location>
    </subcellularLocation>
</comment>
<dbReference type="OrthoDB" id="5297879at2"/>
<dbReference type="RefSeq" id="WP_128195765.1">
    <property type="nucleotide sequence ID" value="NZ_SACT01000001.1"/>
</dbReference>
<evidence type="ECO:0000256" key="3">
    <source>
        <dbReference type="ARBA" id="ARBA00022490"/>
    </source>
</evidence>
<evidence type="ECO:0000256" key="4">
    <source>
        <dbReference type="ARBA" id="ARBA00023125"/>
    </source>
</evidence>
<gene>
    <name evidence="7" type="ORF">ENE75_03825</name>
</gene>
<dbReference type="GO" id="GO:0003677">
    <property type="term" value="F:DNA binding"/>
    <property type="evidence" value="ECO:0007669"/>
    <property type="project" value="UniProtKB-KW"/>
</dbReference>
<accession>A0A437K150</accession>
<sequence>MSKTYSQLMKQIDNLQREAEEIKRKEIDGVVTRIKEAIKAYGLTAADLGLTARAPKVAKPGKKRAGRKAGKTTAAKYRDEAGNTWGGRGPRPAWLREALAAGKQLSDFAVK</sequence>
<keyword evidence="3" id="KW-0963">Cytoplasm</keyword>
<feature type="domain" description="DNA-binding protein H-NS-like C-terminal" evidence="6">
    <location>
        <begin position="67"/>
        <end position="110"/>
    </location>
</feature>
<comment type="caution">
    <text evidence="7">The sequence shown here is derived from an EMBL/GenBank/DDBJ whole genome shotgun (WGS) entry which is preliminary data.</text>
</comment>
<dbReference type="PANTHER" id="PTHR38097">
    <property type="match status" value="1"/>
</dbReference>
<dbReference type="EMBL" id="SACT01000001">
    <property type="protein sequence ID" value="RVT54013.1"/>
    <property type="molecule type" value="Genomic_DNA"/>
</dbReference>
<dbReference type="GO" id="GO:0009295">
    <property type="term" value="C:nucleoid"/>
    <property type="evidence" value="ECO:0007669"/>
    <property type="project" value="UniProtKB-SubCell"/>
</dbReference>
<dbReference type="SUPFAM" id="SSF81273">
    <property type="entry name" value="H-NS histone-like proteins"/>
    <property type="match status" value="1"/>
</dbReference>
<dbReference type="Gene3D" id="4.10.430.10">
    <property type="entry name" value="Histone-like protein H-NS, C-terminal domain"/>
    <property type="match status" value="1"/>
</dbReference>
<feature type="compositionally biased region" description="Basic residues" evidence="5">
    <location>
        <begin position="59"/>
        <end position="70"/>
    </location>
</feature>
<dbReference type="AlphaFoldDB" id="A0A437K150"/>
<reference evidence="7 8" key="1">
    <citation type="submission" date="2019-01" db="EMBL/GenBank/DDBJ databases">
        <authorList>
            <person name="Chen W.-M."/>
        </authorList>
    </citation>
    <scope>NUCLEOTIDE SEQUENCE [LARGE SCALE GENOMIC DNA]</scope>
    <source>
        <strain evidence="7 8">ICH-3</strain>
    </source>
</reference>
<feature type="region of interest" description="Disordered" evidence="5">
    <location>
        <begin position="58"/>
        <end position="90"/>
    </location>
</feature>
<evidence type="ECO:0000256" key="5">
    <source>
        <dbReference type="SAM" id="MobiDB-lite"/>
    </source>
</evidence>
<dbReference type="SMART" id="SM00528">
    <property type="entry name" value="HNS"/>
    <property type="match status" value="1"/>
</dbReference>
<evidence type="ECO:0000256" key="2">
    <source>
        <dbReference type="ARBA" id="ARBA00010610"/>
    </source>
</evidence>
<evidence type="ECO:0000313" key="8">
    <source>
        <dbReference type="Proteomes" id="UP000288178"/>
    </source>
</evidence>
<evidence type="ECO:0000256" key="1">
    <source>
        <dbReference type="ARBA" id="ARBA00004453"/>
    </source>
</evidence>
<dbReference type="Pfam" id="PF00816">
    <property type="entry name" value="Histone_HNS"/>
    <property type="match status" value="1"/>
</dbReference>
<keyword evidence="8" id="KW-1185">Reference proteome</keyword>
<proteinExistence type="inferred from homology"/>
<dbReference type="InterPro" id="IPR037150">
    <property type="entry name" value="H-NS_C_dom_sf"/>
</dbReference>
<dbReference type="InterPro" id="IPR027444">
    <property type="entry name" value="H-NS_C_dom"/>
</dbReference>
<dbReference type="Proteomes" id="UP000288178">
    <property type="component" value="Unassembled WGS sequence"/>
</dbReference>
<protein>
    <submittedName>
        <fullName evidence="7">H-NS histone family protein</fullName>
    </submittedName>
</protein>
<evidence type="ECO:0000313" key="7">
    <source>
        <dbReference type="EMBL" id="RVT54013.1"/>
    </source>
</evidence>
<comment type="similarity">
    <text evidence="2">Belongs to the histone-like protein H-NS family.</text>
</comment>
<dbReference type="PANTHER" id="PTHR38097:SF2">
    <property type="entry name" value="DNA-BINDING PROTEIN STPA"/>
    <property type="match status" value="1"/>
</dbReference>
<organism evidence="7 8">
    <name type="scientific">Rubrivivax albus</name>
    <dbReference type="NCBI Taxonomy" id="2499835"/>
    <lineage>
        <taxon>Bacteria</taxon>
        <taxon>Pseudomonadati</taxon>
        <taxon>Pseudomonadota</taxon>
        <taxon>Betaproteobacteria</taxon>
        <taxon>Burkholderiales</taxon>
        <taxon>Sphaerotilaceae</taxon>
        <taxon>Rubrivivax</taxon>
    </lineage>
</organism>
<keyword evidence="4" id="KW-0238">DNA-binding</keyword>
<name>A0A437K150_9BURK</name>